<gene>
    <name evidence="2" type="ORF">C7M84_012688</name>
</gene>
<feature type="compositionally biased region" description="Acidic residues" evidence="1">
    <location>
        <begin position="69"/>
        <end position="78"/>
    </location>
</feature>
<comment type="caution">
    <text evidence="2">The sequence shown here is derived from an EMBL/GenBank/DDBJ whole genome shotgun (WGS) entry which is preliminary data.</text>
</comment>
<dbReference type="PANTHER" id="PTHR12752:SF9">
    <property type="entry name" value="KRAMER, ISOFORM I"/>
    <property type="match status" value="1"/>
</dbReference>
<protein>
    <submittedName>
        <fullName evidence="2">Uncharacterized protein</fullName>
    </submittedName>
</protein>
<dbReference type="OrthoDB" id="43122at2759"/>
<name>A0A3R7PX72_PENVA</name>
<dbReference type="EMBL" id="QCYY01000260">
    <property type="protein sequence ID" value="ROT85504.1"/>
    <property type="molecule type" value="Genomic_DNA"/>
</dbReference>
<feature type="compositionally biased region" description="Low complexity" evidence="1">
    <location>
        <begin position="115"/>
        <end position="125"/>
    </location>
</feature>
<feature type="compositionally biased region" description="Polar residues" evidence="1">
    <location>
        <begin position="96"/>
        <end position="106"/>
    </location>
</feature>
<evidence type="ECO:0000313" key="3">
    <source>
        <dbReference type="Proteomes" id="UP000283509"/>
    </source>
</evidence>
<reference evidence="2 3" key="2">
    <citation type="submission" date="2019-01" db="EMBL/GenBank/DDBJ databases">
        <title>The decoding of complex shrimp genome reveals the adaptation for benthos swimmer, frequently molting mechanism and breeding impact on genome.</title>
        <authorList>
            <person name="Sun Y."/>
            <person name="Gao Y."/>
            <person name="Yu Y."/>
        </authorList>
    </citation>
    <scope>NUCLEOTIDE SEQUENCE [LARGE SCALE GENOMIC DNA]</scope>
    <source>
        <tissue evidence="2">Muscle</tissue>
    </source>
</reference>
<feature type="region of interest" description="Disordered" evidence="1">
    <location>
        <begin position="61"/>
        <end position="125"/>
    </location>
</feature>
<dbReference type="Proteomes" id="UP000283509">
    <property type="component" value="Unassembled WGS sequence"/>
</dbReference>
<reference evidence="2 3" key="1">
    <citation type="submission" date="2018-04" db="EMBL/GenBank/DDBJ databases">
        <authorList>
            <person name="Zhang X."/>
            <person name="Yuan J."/>
            <person name="Li F."/>
            <person name="Xiang J."/>
        </authorList>
    </citation>
    <scope>NUCLEOTIDE SEQUENCE [LARGE SCALE GENOMIC DNA]</scope>
    <source>
        <tissue evidence="2">Muscle</tissue>
    </source>
</reference>
<accession>A0A3R7PX72</accession>
<dbReference type="AlphaFoldDB" id="A0A3R7PX72"/>
<organism evidence="2 3">
    <name type="scientific">Penaeus vannamei</name>
    <name type="common">Whiteleg shrimp</name>
    <name type="synonym">Litopenaeus vannamei</name>
    <dbReference type="NCBI Taxonomy" id="6689"/>
    <lineage>
        <taxon>Eukaryota</taxon>
        <taxon>Metazoa</taxon>
        <taxon>Ecdysozoa</taxon>
        <taxon>Arthropoda</taxon>
        <taxon>Crustacea</taxon>
        <taxon>Multicrustacea</taxon>
        <taxon>Malacostraca</taxon>
        <taxon>Eumalacostraca</taxon>
        <taxon>Eucarida</taxon>
        <taxon>Decapoda</taxon>
        <taxon>Dendrobranchiata</taxon>
        <taxon>Penaeoidea</taxon>
        <taxon>Penaeidae</taxon>
        <taxon>Penaeus</taxon>
    </lineage>
</organism>
<dbReference type="PANTHER" id="PTHR12752">
    <property type="entry name" value="PHOSPHOINOSITOL 3-PHOSPHATE-BINDING PROTEIN"/>
    <property type="match status" value="1"/>
</dbReference>
<keyword evidence="3" id="KW-1185">Reference proteome</keyword>
<feature type="compositionally biased region" description="Basic and acidic residues" evidence="1">
    <location>
        <begin position="79"/>
        <end position="95"/>
    </location>
</feature>
<proteinExistence type="predicted"/>
<evidence type="ECO:0000313" key="2">
    <source>
        <dbReference type="EMBL" id="ROT85504.1"/>
    </source>
</evidence>
<evidence type="ECO:0000256" key="1">
    <source>
        <dbReference type="SAM" id="MobiDB-lite"/>
    </source>
</evidence>
<sequence length="170" mass="19141">MLETRDTGLEEGARSRDDCDMVRALRPRNHPDVVKSTLSTRDLRFNETTIDSILGAPDKIYIPERYMPDEDDEKEPTEEERAQREQKAESIRKMLSETQTTVTATDNPEVKSETSETAASSSSAFKAKIAAEKKEREHLLALNQILARQVMEKSRVVAGIVSIDKDFGIS</sequence>